<evidence type="ECO:0000256" key="1">
    <source>
        <dbReference type="SAM" id="Phobius"/>
    </source>
</evidence>
<accession>A0A1S0TRZ7</accession>
<reference evidence="2" key="1">
    <citation type="submission" date="2012-04" db="EMBL/GenBank/DDBJ databases">
        <title>The Genome Sequence of Loa loa.</title>
        <authorList>
            <consortium name="The Broad Institute Genome Sequencing Platform"/>
            <consortium name="Broad Institute Genome Sequencing Center for Infectious Disease"/>
            <person name="Nutman T.B."/>
            <person name="Fink D.L."/>
            <person name="Russ C."/>
            <person name="Young S."/>
            <person name="Zeng Q."/>
            <person name="Gargeya S."/>
            <person name="Alvarado L."/>
            <person name="Berlin A."/>
            <person name="Chapman S.B."/>
            <person name="Chen Z."/>
            <person name="Freedman E."/>
            <person name="Gellesch M."/>
            <person name="Goldberg J."/>
            <person name="Griggs A."/>
            <person name="Gujja S."/>
            <person name="Heilman E.R."/>
            <person name="Heiman D."/>
            <person name="Howarth C."/>
            <person name="Mehta T."/>
            <person name="Neiman D."/>
            <person name="Pearson M."/>
            <person name="Roberts A."/>
            <person name="Saif S."/>
            <person name="Shea T."/>
            <person name="Shenoy N."/>
            <person name="Sisk P."/>
            <person name="Stolte C."/>
            <person name="Sykes S."/>
            <person name="White J."/>
            <person name="Yandava C."/>
            <person name="Haas B."/>
            <person name="Henn M.R."/>
            <person name="Nusbaum C."/>
            <person name="Birren B."/>
        </authorList>
    </citation>
    <scope>NUCLEOTIDE SEQUENCE [LARGE SCALE GENOMIC DNA]</scope>
</reference>
<dbReference type="OMA" id="WISKDDE"/>
<name>A0A1S0TRZ7_LOALO</name>
<keyword evidence="1" id="KW-0812">Transmembrane</keyword>
<dbReference type="OrthoDB" id="5830384at2759"/>
<dbReference type="InParanoid" id="A0A1S0TRZ7"/>
<evidence type="ECO:0000313" key="2">
    <source>
        <dbReference type="EMBL" id="EFO18820.1"/>
    </source>
</evidence>
<dbReference type="Pfam" id="PF21525">
    <property type="entry name" value="Nlp36"/>
    <property type="match status" value="1"/>
</dbReference>
<dbReference type="CTD" id="9947115"/>
<dbReference type="AlphaFoldDB" id="A0A1S0TRZ7"/>
<gene>
    <name evidence="2" type="ORF">LOAG_09676</name>
</gene>
<dbReference type="FunCoup" id="A0A1S0TRZ7">
    <property type="interactions" value="270"/>
</dbReference>
<feature type="transmembrane region" description="Helical" evidence="1">
    <location>
        <begin position="12"/>
        <end position="35"/>
    </location>
</feature>
<dbReference type="EMBL" id="JH712067">
    <property type="protein sequence ID" value="EFO18820.1"/>
    <property type="molecule type" value="Genomic_DNA"/>
</dbReference>
<keyword evidence="1" id="KW-1133">Transmembrane helix</keyword>
<dbReference type="GeneID" id="9947115"/>
<protein>
    <submittedName>
        <fullName evidence="2">Uncharacterized protein</fullName>
    </submittedName>
</protein>
<proteinExistence type="predicted"/>
<organism evidence="2">
    <name type="scientific">Loa loa</name>
    <name type="common">Eye worm</name>
    <name type="synonym">Filaria loa</name>
    <dbReference type="NCBI Taxonomy" id="7209"/>
    <lineage>
        <taxon>Eukaryota</taxon>
        <taxon>Metazoa</taxon>
        <taxon>Ecdysozoa</taxon>
        <taxon>Nematoda</taxon>
        <taxon>Chromadorea</taxon>
        <taxon>Rhabditida</taxon>
        <taxon>Spirurina</taxon>
        <taxon>Spiruromorpha</taxon>
        <taxon>Filarioidea</taxon>
        <taxon>Onchocercidae</taxon>
        <taxon>Loa</taxon>
    </lineage>
</organism>
<dbReference type="RefSeq" id="XP_003145250.1">
    <property type="nucleotide sequence ID" value="XM_003145202.1"/>
</dbReference>
<dbReference type="KEGG" id="loa:LOAG_09676"/>
<sequence>MKQTFKLTDYLGPLAVSSCFVVAIFLLSLFINFFWISKEDEKTIFDKFGSHFDIRCGIHRMRHRLKKNAKVKNKLMESSYGLEVDTIV</sequence>
<keyword evidence="1" id="KW-0472">Membrane</keyword>